<evidence type="ECO:0000313" key="2">
    <source>
        <dbReference type="EMBL" id="PIV25606.1"/>
    </source>
</evidence>
<sequence>MWDPKKNNSKHGRTHTSTPRGKLEYSKFRVRTPIRTFRDLDVYKDTTRLAADIFNLKIPSVFKKLNQEFELLYGLAKNIPRLIAESYGNKFDNYDLSQAKLEKVSEIISDIIAKIDFIIVSCEKTEVTVRLAEFLKKYQLQRRKILNLKNAWQRVHLNYQKNQVRS</sequence>
<evidence type="ECO:0000256" key="1">
    <source>
        <dbReference type="SAM" id="MobiDB-lite"/>
    </source>
</evidence>
<reference evidence="3" key="1">
    <citation type="submission" date="2017-09" db="EMBL/GenBank/DDBJ databases">
        <title>Depth-based differentiation of microbial function through sediment-hosted aquifers and enrichment of novel symbionts in the deep terrestrial subsurface.</title>
        <authorList>
            <person name="Probst A.J."/>
            <person name="Ladd B."/>
            <person name="Jarett J.K."/>
            <person name="Geller-Mcgrath D.E."/>
            <person name="Sieber C.M.K."/>
            <person name="Emerson J.B."/>
            <person name="Anantharaman K."/>
            <person name="Thomas B.C."/>
            <person name="Malmstrom R."/>
            <person name="Stieglmeier M."/>
            <person name="Klingl A."/>
            <person name="Woyke T."/>
            <person name="Ryan C.M."/>
            <person name="Banfield J.F."/>
        </authorList>
    </citation>
    <scope>NUCLEOTIDE SEQUENCE [LARGE SCALE GENOMIC DNA]</scope>
</reference>
<accession>A0A2M7CIZ0</accession>
<dbReference type="Proteomes" id="UP000229966">
    <property type="component" value="Unassembled WGS sequence"/>
</dbReference>
<dbReference type="AlphaFoldDB" id="A0A2M7CIZ0"/>
<organism evidence="2 3">
    <name type="scientific">Candidatus Berkelbacteria bacterium CG03_land_8_20_14_0_80_40_36</name>
    <dbReference type="NCBI Taxonomy" id="1974509"/>
    <lineage>
        <taxon>Bacteria</taxon>
        <taxon>Candidatus Berkelbacteria</taxon>
    </lineage>
</organism>
<comment type="caution">
    <text evidence="2">The sequence shown here is derived from an EMBL/GenBank/DDBJ whole genome shotgun (WGS) entry which is preliminary data.</text>
</comment>
<dbReference type="EMBL" id="PEUM01000020">
    <property type="protein sequence ID" value="PIV25606.1"/>
    <property type="molecule type" value="Genomic_DNA"/>
</dbReference>
<name>A0A2M7CIZ0_9BACT</name>
<feature type="region of interest" description="Disordered" evidence="1">
    <location>
        <begin position="1"/>
        <end position="20"/>
    </location>
</feature>
<proteinExistence type="predicted"/>
<gene>
    <name evidence="2" type="ORF">COS38_00730</name>
</gene>
<evidence type="ECO:0008006" key="4">
    <source>
        <dbReference type="Google" id="ProtNLM"/>
    </source>
</evidence>
<evidence type="ECO:0000313" key="3">
    <source>
        <dbReference type="Proteomes" id="UP000229966"/>
    </source>
</evidence>
<protein>
    <recommendedName>
        <fullName evidence="4">Four helix bundle protein</fullName>
    </recommendedName>
</protein>